<dbReference type="GO" id="GO:0004190">
    <property type="term" value="F:aspartic-type endopeptidase activity"/>
    <property type="evidence" value="ECO:0007669"/>
    <property type="project" value="UniProtKB-EC"/>
</dbReference>
<feature type="transmembrane region" description="Helical" evidence="2">
    <location>
        <begin position="259"/>
        <end position="281"/>
    </location>
</feature>
<name>A0ABW2KJT6_9ACTN</name>
<feature type="transmembrane region" description="Helical" evidence="2">
    <location>
        <begin position="219"/>
        <end position="247"/>
    </location>
</feature>
<gene>
    <name evidence="4" type="ORF">ACFQRF_21315</name>
</gene>
<feature type="transmembrane region" description="Helical" evidence="2">
    <location>
        <begin position="7"/>
        <end position="28"/>
    </location>
</feature>
<keyword evidence="2" id="KW-1133">Transmembrane helix</keyword>
<evidence type="ECO:0000259" key="3">
    <source>
        <dbReference type="Pfam" id="PF01478"/>
    </source>
</evidence>
<feature type="transmembrane region" description="Helical" evidence="2">
    <location>
        <begin position="178"/>
        <end position="199"/>
    </location>
</feature>
<dbReference type="InterPro" id="IPR050882">
    <property type="entry name" value="Prepilin_peptidase/N-MTase"/>
</dbReference>
<sequence>MPAPADIVLPVTLAALGAGLGAVLGTVLGRVVPLFHAYEYDPDDDSGPPPPTCPHCGGTVPWPRWSALPVRFVTTGRCPGCGTTVRSPRTVAVLAAVVLAVLGVTGSGALPGGAGAPAPMWAPLELVAFGFFGLWGVLLAVIDARTHRLPNPLVLPAYPVALALLVAAAATTPGGGRALLSALAGMAALAAGYWLLWFIHPAGMGWGDVKLSGLLGLYLGWTGLGTVLSGTFVAFLLSASYGLVLIALRRATRKSQIPFGPFMILGALGVIVAGDPLPALLG</sequence>
<reference evidence="5" key="1">
    <citation type="journal article" date="2019" name="Int. J. Syst. Evol. Microbiol.">
        <title>The Global Catalogue of Microorganisms (GCM) 10K type strain sequencing project: providing services to taxonomists for standard genome sequencing and annotation.</title>
        <authorList>
            <consortium name="The Broad Institute Genomics Platform"/>
            <consortium name="The Broad Institute Genome Sequencing Center for Infectious Disease"/>
            <person name="Wu L."/>
            <person name="Ma J."/>
        </authorList>
    </citation>
    <scope>NUCLEOTIDE SEQUENCE [LARGE SCALE GENOMIC DNA]</scope>
    <source>
        <strain evidence="5">CGMCC 4.7382</strain>
    </source>
</reference>
<comment type="similarity">
    <text evidence="1">Belongs to the peptidase A24 family.</text>
</comment>
<feature type="domain" description="Prepilin type IV endopeptidase peptidase" evidence="3">
    <location>
        <begin position="131"/>
        <end position="243"/>
    </location>
</feature>
<dbReference type="Pfam" id="PF01478">
    <property type="entry name" value="Peptidase_A24"/>
    <property type="match status" value="1"/>
</dbReference>
<feature type="transmembrane region" description="Helical" evidence="2">
    <location>
        <begin position="122"/>
        <end position="142"/>
    </location>
</feature>
<feature type="transmembrane region" description="Helical" evidence="2">
    <location>
        <begin position="91"/>
        <end position="110"/>
    </location>
</feature>
<keyword evidence="5" id="KW-1185">Reference proteome</keyword>
<dbReference type="EC" id="3.4.23.43" evidence="4"/>
<protein>
    <submittedName>
        <fullName evidence="4">Prepilin peptidase</fullName>
        <ecNumber evidence="4">3.4.23.43</ecNumber>
    </submittedName>
</protein>
<dbReference type="InterPro" id="IPR000045">
    <property type="entry name" value="Prepilin_IV_endopep_pep"/>
</dbReference>
<keyword evidence="2" id="KW-0812">Transmembrane</keyword>
<keyword evidence="4" id="KW-0378">Hydrolase</keyword>
<dbReference type="Proteomes" id="UP001596540">
    <property type="component" value="Unassembled WGS sequence"/>
</dbReference>
<evidence type="ECO:0000256" key="2">
    <source>
        <dbReference type="SAM" id="Phobius"/>
    </source>
</evidence>
<organism evidence="4 5">
    <name type="scientific">Marinactinospora rubrisoli</name>
    <dbReference type="NCBI Taxonomy" id="2715399"/>
    <lineage>
        <taxon>Bacteria</taxon>
        <taxon>Bacillati</taxon>
        <taxon>Actinomycetota</taxon>
        <taxon>Actinomycetes</taxon>
        <taxon>Streptosporangiales</taxon>
        <taxon>Nocardiopsidaceae</taxon>
        <taxon>Marinactinospora</taxon>
    </lineage>
</organism>
<dbReference type="RefSeq" id="WP_379872914.1">
    <property type="nucleotide sequence ID" value="NZ_JBHTBH010000011.1"/>
</dbReference>
<dbReference type="PANTHER" id="PTHR30487">
    <property type="entry name" value="TYPE 4 PREPILIN-LIKE PROTEINS LEADER PEPTIDE-PROCESSING ENZYME"/>
    <property type="match status" value="1"/>
</dbReference>
<dbReference type="Gene3D" id="1.20.120.1220">
    <property type="match status" value="1"/>
</dbReference>
<dbReference type="EMBL" id="JBHTBH010000011">
    <property type="protein sequence ID" value="MFC7330269.1"/>
    <property type="molecule type" value="Genomic_DNA"/>
</dbReference>
<keyword evidence="2" id="KW-0472">Membrane</keyword>
<comment type="caution">
    <text evidence="4">The sequence shown here is derived from an EMBL/GenBank/DDBJ whole genome shotgun (WGS) entry which is preliminary data.</text>
</comment>
<dbReference type="PANTHER" id="PTHR30487:SF0">
    <property type="entry name" value="PREPILIN LEADER PEPTIDASE_N-METHYLTRANSFERASE-RELATED"/>
    <property type="match status" value="1"/>
</dbReference>
<evidence type="ECO:0000256" key="1">
    <source>
        <dbReference type="ARBA" id="ARBA00005801"/>
    </source>
</evidence>
<proteinExistence type="inferred from homology"/>
<evidence type="ECO:0000313" key="4">
    <source>
        <dbReference type="EMBL" id="MFC7330269.1"/>
    </source>
</evidence>
<feature type="transmembrane region" description="Helical" evidence="2">
    <location>
        <begin position="154"/>
        <end position="171"/>
    </location>
</feature>
<accession>A0ABW2KJT6</accession>
<evidence type="ECO:0000313" key="5">
    <source>
        <dbReference type="Proteomes" id="UP001596540"/>
    </source>
</evidence>